<dbReference type="PATRIC" id="fig|1423812.3.peg.347"/>
<evidence type="ECO:0000256" key="4">
    <source>
        <dbReference type="ARBA" id="ARBA00022989"/>
    </source>
</evidence>
<comment type="similarity">
    <text evidence="2">Belongs to the SLC13A/DASS transporter (TC 2.A.47) family. DIT1 subfamily.</text>
</comment>
<keyword evidence="5 6" id="KW-0472">Membrane</keyword>
<evidence type="ECO:0000256" key="1">
    <source>
        <dbReference type="ARBA" id="ARBA00004141"/>
    </source>
</evidence>
<sequence>MNLLHHIEDGIIMQSLEKIQYKKFIFPVLTGLVLWFATPLRPELLSIATWYMFALFAATILGCITQPLLIGAVSIVAFTITTLTKTVSIDKAITGFGNGSIWLIAMAFFISRDFIKTGLGRRIAFVFVRTFGKKALI</sequence>
<dbReference type="InterPro" id="IPR001898">
    <property type="entry name" value="SLC13A/DASS"/>
</dbReference>
<dbReference type="InterPro" id="IPR030676">
    <property type="entry name" value="CitT-rel"/>
</dbReference>
<organism evidence="7 8">
    <name type="scientific">Liquorilactobacillus uvarum DSM 19971</name>
    <dbReference type="NCBI Taxonomy" id="1423812"/>
    <lineage>
        <taxon>Bacteria</taxon>
        <taxon>Bacillati</taxon>
        <taxon>Bacillota</taxon>
        <taxon>Bacilli</taxon>
        <taxon>Lactobacillales</taxon>
        <taxon>Lactobacillaceae</taxon>
        <taxon>Liquorilactobacillus</taxon>
    </lineage>
</organism>
<evidence type="ECO:0000313" key="8">
    <source>
        <dbReference type="Proteomes" id="UP000051155"/>
    </source>
</evidence>
<proteinExistence type="inferred from homology"/>
<accession>A0A0R1PY45</accession>
<comment type="subcellular location">
    <subcellularLocation>
        <location evidence="1">Membrane</location>
        <topology evidence="1">Multi-pass membrane protein</topology>
    </subcellularLocation>
</comment>
<dbReference type="AlphaFoldDB" id="A0A0R1PY45"/>
<keyword evidence="8" id="KW-1185">Reference proteome</keyword>
<comment type="caution">
    <text evidence="7">The sequence shown here is derived from an EMBL/GenBank/DDBJ whole genome shotgun (WGS) entry which is preliminary data.</text>
</comment>
<feature type="transmembrane region" description="Helical" evidence="6">
    <location>
        <begin position="21"/>
        <end position="38"/>
    </location>
</feature>
<dbReference type="Proteomes" id="UP000051155">
    <property type="component" value="Unassembled WGS sequence"/>
</dbReference>
<dbReference type="GO" id="GO:0016020">
    <property type="term" value="C:membrane"/>
    <property type="evidence" value="ECO:0007669"/>
    <property type="project" value="UniProtKB-SubCell"/>
</dbReference>
<evidence type="ECO:0000256" key="5">
    <source>
        <dbReference type="ARBA" id="ARBA00023136"/>
    </source>
</evidence>
<dbReference type="Pfam" id="PF00939">
    <property type="entry name" value="Na_sulph_symp"/>
    <property type="match status" value="1"/>
</dbReference>
<dbReference type="STRING" id="1423812.FD20_GL000339"/>
<dbReference type="PANTHER" id="PTHR42826">
    <property type="entry name" value="DICARBOXYLATE TRANSPORTER 2.1, CHLOROPLASTIC"/>
    <property type="match status" value="1"/>
</dbReference>
<feature type="transmembrane region" description="Helical" evidence="6">
    <location>
        <begin position="50"/>
        <end position="80"/>
    </location>
</feature>
<gene>
    <name evidence="7" type="ORF">FD20_GL000339</name>
</gene>
<dbReference type="EMBL" id="AZEG01000011">
    <property type="protein sequence ID" value="KRL37463.1"/>
    <property type="molecule type" value="Genomic_DNA"/>
</dbReference>
<reference evidence="7 8" key="1">
    <citation type="journal article" date="2015" name="Genome Announc.">
        <title>Expanding the biotechnology potential of lactobacilli through comparative genomics of 213 strains and associated genera.</title>
        <authorList>
            <person name="Sun Z."/>
            <person name="Harris H.M."/>
            <person name="McCann A."/>
            <person name="Guo C."/>
            <person name="Argimon S."/>
            <person name="Zhang W."/>
            <person name="Yang X."/>
            <person name="Jeffery I.B."/>
            <person name="Cooney J.C."/>
            <person name="Kagawa T.F."/>
            <person name="Liu W."/>
            <person name="Song Y."/>
            <person name="Salvetti E."/>
            <person name="Wrobel A."/>
            <person name="Rasinkangas P."/>
            <person name="Parkhill J."/>
            <person name="Rea M.C."/>
            <person name="O'Sullivan O."/>
            <person name="Ritari J."/>
            <person name="Douillard F.P."/>
            <person name="Paul Ross R."/>
            <person name="Yang R."/>
            <person name="Briner A.E."/>
            <person name="Felis G.E."/>
            <person name="de Vos W.M."/>
            <person name="Barrangou R."/>
            <person name="Klaenhammer T.R."/>
            <person name="Caufield P.W."/>
            <person name="Cui Y."/>
            <person name="Zhang H."/>
            <person name="O'Toole P.W."/>
        </authorList>
    </citation>
    <scope>NUCLEOTIDE SEQUENCE [LARGE SCALE GENOMIC DNA]</scope>
    <source>
        <strain evidence="7 8">DSM 19971</strain>
    </source>
</reference>
<evidence type="ECO:0000256" key="2">
    <source>
        <dbReference type="ARBA" id="ARBA00007349"/>
    </source>
</evidence>
<protein>
    <submittedName>
        <fullName evidence="7">2-oxoglutarate malate translocator</fullName>
    </submittedName>
</protein>
<feature type="transmembrane region" description="Helical" evidence="6">
    <location>
        <begin position="92"/>
        <end position="110"/>
    </location>
</feature>
<evidence type="ECO:0000313" key="7">
    <source>
        <dbReference type="EMBL" id="KRL37463.1"/>
    </source>
</evidence>
<name>A0A0R1PY45_9LACO</name>
<evidence type="ECO:0000256" key="6">
    <source>
        <dbReference type="SAM" id="Phobius"/>
    </source>
</evidence>
<keyword evidence="3 6" id="KW-0812">Transmembrane</keyword>
<dbReference type="GO" id="GO:0022857">
    <property type="term" value="F:transmembrane transporter activity"/>
    <property type="evidence" value="ECO:0007669"/>
    <property type="project" value="InterPro"/>
</dbReference>
<evidence type="ECO:0000256" key="3">
    <source>
        <dbReference type="ARBA" id="ARBA00022692"/>
    </source>
</evidence>
<keyword evidence="4 6" id="KW-1133">Transmembrane helix</keyword>